<feature type="transmembrane region" description="Helical" evidence="19">
    <location>
        <begin position="147"/>
        <end position="166"/>
    </location>
</feature>
<keyword evidence="10 19" id="KW-0812">Transmembrane</keyword>
<evidence type="ECO:0000256" key="6">
    <source>
        <dbReference type="ARBA" id="ARBA00013170"/>
    </source>
</evidence>
<dbReference type="InterPro" id="IPR048254">
    <property type="entry name" value="CDP_ALCOHOL_P_TRANSF_CS"/>
</dbReference>
<evidence type="ECO:0000256" key="14">
    <source>
        <dbReference type="ARBA" id="ARBA00023209"/>
    </source>
</evidence>
<comment type="pathway">
    <text evidence="3">Phospholipid metabolism; phosphatidylglycerol biosynthesis; phosphatidylglycerol from CDP-diacylglycerol: step 1/2.</text>
</comment>
<keyword evidence="21" id="KW-1185">Reference proteome</keyword>
<dbReference type="GO" id="GO:0008444">
    <property type="term" value="F:CDP-diacylglycerol-glycerol-3-phosphate 3-phosphatidyltransferase activity"/>
    <property type="evidence" value="ECO:0007669"/>
    <property type="project" value="UniProtKB-EC"/>
</dbReference>
<dbReference type="InterPro" id="IPR043130">
    <property type="entry name" value="CDP-OH_PTrfase_TM_dom"/>
</dbReference>
<sequence>MNLPNMLTLIRLLLVPVYLWAFFVTSSPHKVGALIVLLVAGATDVADGQIARRRGLVTQVGQLIDPLADKLMMLAVLFSLLWSGRVPWLVAGLLLLRDAAMIVGSVIVYVQGKRAVPKANFWGKLTTVFYYITICVVILDWPSRGTGIFLLWFTVLLSYMTTILYLRTMKIIDARYHVL</sequence>
<accession>A0A9X7Z629</accession>
<evidence type="ECO:0000256" key="7">
    <source>
        <dbReference type="ARBA" id="ARBA00014944"/>
    </source>
</evidence>
<evidence type="ECO:0000256" key="19">
    <source>
        <dbReference type="SAM" id="Phobius"/>
    </source>
</evidence>
<comment type="pathway">
    <text evidence="4">Lipid metabolism.</text>
</comment>
<gene>
    <name evidence="20" type="ORF">JZ786_00330</name>
</gene>
<evidence type="ECO:0000313" key="20">
    <source>
        <dbReference type="EMBL" id="QSO47554.1"/>
    </source>
</evidence>
<reference evidence="20 21" key="1">
    <citation type="submission" date="2021-02" db="EMBL/GenBank/DDBJ databases">
        <title>Alicyclobacillus curvatus sp. nov. and Alicyclobacillus mengziensis sp. nov., two acidophilic bacteria isolated from acid mine drainage.</title>
        <authorList>
            <person name="Huang Y."/>
        </authorList>
    </citation>
    <scope>NUCLEOTIDE SEQUENCE [LARGE SCALE GENOMIC DNA]</scope>
    <source>
        <strain evidence="20 21">S30H14</strain>
    </source>
</reference>
<protein>
    <recommendedName>
        <fullName evidence="7">CDP-diacylglycerol--glycerol-3-phosphate 3-phosphatidyltransferase</fullName>
        <ecNumber evidence="6">2.7.8.5</ecNumber>
    </recommendedName>
    <alternativeName>
        <fullName evidence="16">Phosphatidylglycerophosphate synthase</fullName>
    </alternativeName>
</protein>
<dbReference type="PROSITE" id="PS00379">
    <property type="entry name" value="CDP_ALCOHOL_P_TRANSF"/>
    <property type="match status" value="1"/>
</dbReference>
<dbReference type="EC" id="2.7.8.5" evidence="6"/>
<keyword evidence="14" id="KW-0594">Phospholipid biosynthesis</keyword>
<evidence type="ECO:0000256" key="5">
    <source>
        <dbReference type="ARBA" id="ARBA00010441"/>
    </source>
</evidence>
<keyword evidence="9 18" id="KW-0808">Transferase</keyword>
<keyword evidence="15" id="KW-1208">Phospholipid metabolism</keyword>
<keyword evidence="13 19" id="KW-0472">Membrane</keyword>
<keyword evidence="8" id="KW-0444">Lipid biosynthesis</keyword>
<evidence type="ECO:0000256" key="11">
    <source>
        <dbReference type="ARBA" id="ARBA00022989"/>
    </source>
</evidence>
<dbReference type="EMBL" id="CP071182">
    <property type="protein sequence ID" value="QSO47554.1"/>
    <property type="molecule type" value="Genomic_DNA"/>
</dbReference>
<dbReference type="GO" id="GO:0046474">
    <property type="term" value="P:glycerophospholipid biosynthetic process"/>
    <property type="evidence" value="ECO:0007669"/>
    <property type="project" value="TreeGrafter"/>
</dbReference>
<comment type="similarity">
    <text evidence="5 18">Belongs to the CDP-alcohol phosphatidyltransferase class-I family.</text>
</comment>
<dbReference type="PANTHER" id="PTHR14269">
    <property type="entry name" value="CDP-DIACYLGLYCEROL--GLYCEROL-3-PHOSPHATE 3-PHOSPHATIDYLTRANSFERASE-RELATED"/>
    <property type="match status" value="1"/>
</dbReference>
<dbReference type="Pfam" id="PF01066">
    <property type="entry name" value="CDP-OH_P_transf"/>
    <property type="match status" value="1"/>
</dbReference>
<dbReference type="InterPro" id="IPR050324">
    <property type="entry name" value="CDP-alcohol_PTase-I"/>
</dbReference>
<evidence type="ECO:0000256" key="15">
    <source>
        <dbReference type="ARBA" id="ARBA00023264"/>
    </source>
</evidence>
<comment type="subcellular location">
    <subcellularLocation>
        <location evidence="2">Membrane</location>
        <topology evidence="2">Multi-pass membrane protein</topology>
    </subcellularLocation>
</comment>
<comment type="catalytic activity">
    <reaction evidence="17">
        <text>a CDP-1,2-diacyl-sn-glycerol + sn-glycerol 3-phosphate = a 1,2-diacyl-sn-glycero-3-phospho-(1'-sn-glycero-3'-phosphate) + CMP + H(+)</text>
        <dbReference type="Rhea" id="RHEA:12593"/>
        <dbReference type="ChEBI" id="CHEBI:15378"/>
        <dbReference type="ChEBI" id="CHEBI:57597"/>
        <dbReference type="ChEBI" id="CHEBI:58332"/>
        <dbReference type="ChEBI" id="CHEBI:60110"/>
        <dbReference type="ChEBI" id="CHEBI:60377"/>
        <dbReference type="EC" id="2.7.8.5"/>
    </reaction>
</comment>
<name>A0A9X7Z629_9BACL</name>
<evidence type="ECO:0000256" key="16">
    <source>
        <dbReference type="ARBA" id="ARBA00033018"/>
    </source>
</evidence>
<evidence type="ECO:0000256" key="17">
    <source>
        <dbReference type="ARBA" id="ARBA00048586"/>
    </source>
</evidence>
<comment type="function">
    <text evidence="1">This protein catalyzes the committed step to the synthesis of the acidic phospholipids.</text>
</comment>
<evidence type="ECO:0000256" key="4">
    <source>
        <dbReference type="ARBA" id="ARBA00005189"/>
    </source>
</evidence>
<feature type="transmembrane region" description="Helical" evidence="19">
    <location>
        <begin position="121"/>
        <end position="141"/>
    </location>
</feature>
<evidence type="ECO:0000256" key="1">
    <source>
        <dbReference type="ARBA" id="ARBA00003973"/>
    </source>
</evidence>
<keyword evidence="11 19" id="KW-1133">Transmembrane helix</keyword>
<dbReference type="AlphaFoldDB" id="A0A9X7Z629"/>
<dbReference type="InterPro" id="IPR004570">
    <property type="entry name" value="Phosphatidylglycerol_P_synth"/>
</dbReference>
<evidence type="ECO:0000256" key="10">
    <source>
        <dbReference type="ARBA" id="ARBA00022692"/>
    </source>
</evidence>
<evidence type="ECO:0000256" key="3">
    <source>
        <dbReference type="ARBA" id="ARBA00005042"/>
    </source>
</evidence>
<evidence type="ECO:0000256" key="12">
    <source>
        <dbReference type="ARBA" id="ARBA00023098"/>
    </source>
</evidence>
<dbReference type="GO" id="GO:0016020">
    <property type="term" value="C:membrane"/>
    <property type="evidence" value="ECO:0007669"/>
    <property type="project" value="UniProtKB-SubCell"/>
</dbReference>
<keyword evidence="12" id="KW-0443">Lipid metabolism</keyword>
<evidence type="ECO:0000256" key="8">
    <source>
        <dbReference type="ARBA" id="ARBA00022516"/>
    </source>
</evidence>
<dbReference type="Proteomes" id="UP000663505">
    <property type="component" value="Chromosome"/>
</dbReference>
<evidence type="ECO:0000256" key="18">
    <source>
        <dbReference type="RuleBase" id="RU003750"/>
    </source>
</evidence>
<evidence type="ECO:0000256" key="13">
    <source>
        <dbReference type="ARBA" id="ARBA00023136"/>
    </source>
</evidence>
<dbReference type="KEGG" id="afx:JZ786_00330"/>
<evidence type="ECO:0000256" key="9">
    <source>
        <dbReference type="ARBA" id="ARBA00022679"/>
    </source>
</evidence>
<feature type="transmembrane region" description="Helical" evidence="19">
    <location>
        <begin position="88"/>
        <end position="109"/>
    </location>
</feature>
<dbReference type="PANTHER" id="PTHR14269:SF62">
    <property type="entry name" value="CDP-DIACYLGLYCEROL--GLYCEROL-3-PHOSPHATE 3-PHOSPHATIDYLTRANSFERASE 1, CHLOROPLASTIC"/>
    <property type="match status" value="1"/>
</dbReference>
<dbReference type="InterPro" id="IPR000462">
    <property type="entry name" value="CDP-OH_P_trans"/>
</dbReference>
<evidence type="ECO:0000313" key="21">
    <source>
        <dbReference type="Proteomes" id="UP000663505"/>
    </source>
</evidence>
<evidence type="ECO:0000256" key="2">
    <source>
        <dbReference type="ARBA" id="ARBA00004141"/>
    </source>
</evidence>
<dbReference type="PIRSF" id="PIRSF000847">
    <property type="entry name" value="Phos_ph_gly_syn"/>
    <property type="match status" value="1"/>
</dbReference>
<dbReference type="RefSeq" id="WP_206656898.1">
    <property type="nucleotide sequence ID" value="NZ_CP071182.1"/>
</dbReference>
<dbReference type="Gene3D" id="1.20.120.1760">
    <property type="match status" value="1"/>
</dbReference>
<organism evidence="20 21">
    <name type="scientific">Alicyclobacillus mengziensis</name>
    <dbReference type="NCBI Taxonomy" id="2931921"/>
    <lineage>
        <taxon>Bacteria</taxon>
        <taxon>Bacillati</taxon>
        <taxon>Bacillota</taxon>
        <taxon>Bacilli</taxon>
        <taxon>Bacillales</taxon>
        <taxon>Alicyclobacillaceae</taxon>
        <taxon>Alicyclobacillus</taxon>
    </lineage>
</organism>
<proteinExistence type="inferred from homology"/>